<comment type="subcellular location">
    <subcellularLocation>
        <location evidence="1">Cell membrane</location>
        <topology evidence="1">Multi-pass membrane protein</topology>
    </subcellularLocation>
</comment>
<keyword evidence="2" id="KW-1003">Cell membrane</keyword>
<dbReference type="eggNOG" id="COG1283">
    <property type="taxonomic scope" value="Bacteria"/>
</dbReference>
<feature type="transmembrane region" description="Helical" evidence="6">
    <location>
        <begin position="251"/>
        <end position="277"/>
    </location>
</feature>
<feature type="transmembrane region" description="Helical" evidence="6">
    <location>
        <begin position="137"/>
        <end position="159"/>
    </location>
</feature>
<evidence type="ECO:0000256" key="2">
    <source>
        <dbReference type="ARBA" id="ARBA00022475"/>
    </source>
</evidence>
<dbReference type="EMBL" id="CP007806">
    <property type="protein sequence ID" value="AIG25742.1"/>
    <property type="molecule type" value="Genomic_DNA"/>
</dbReference>
<gene>
    <name evidence="7" type="ORF">BRLA_c014030</name>
</gene>
<evidence type="ECO:0000313" key="7">
    <source>
        <dbReference type="EMBL" id="AIG25742.1"/>
    </source>
</evidence>
<evidence type="ECO:0000256" key="6">
    <source>
        <dbReference type="SAM" id="Phobius"/>
    </source>
</evidence>
<keyword evidence="8" id="KW-1185">Reference proteome</keyword>
<dbReference type="GO" id="GO:0005886">
    <property type="term" value="C:plasma membrane"/>
    <property type="evidence" value="ECO:0007669"/>
    <property type="project" value="UniProtKB-SubCell"/>
</dbReference>
<name>A0A075QZH6_BRELA</name>
<feature type="transmembrane region" description="Helical" evidence="6">
    <location>
        <begin position="289"/>
        <end position="313"/>
    </location>
</feature>
<dbReference type="Proteomes" id="UP000005850">
    <property type="component" value="Chromosome"/>
</dbReference>
<organism evidence="7 8">
    <name type="scientific">Brevibacillus laterosporus LMG 15441</name>
    <dbReference type="NCBI Taxonomy" id="1042163"/>
    <lineage>
        <taxon>Bacteria</taxon>
        <taxon>Bacillati</taxon>
        <taxon>Bacillota</taxon>
        <taxon>Bacilli</taxon>
        <taxon>Bacillales</taxon>
        <taxon>Paenibacillaceae</taxon>
        <taxon>Brevibacillus</taxon>
    </lineage>
</organism>
<keyword evidence="3 6" id="KW-0812">Transmembrane</keyword>
<reference evidence="7 8" key="1">
    <citation type="journal article" date="2011" name="J. Bacteriol.">
        <title>Genome sequence of Brevibacillus laterosporus LMG 15441, a pathogen of invertebrates.</title>
        <authorList>
            <person name="Djukic M."/>
            <person name="Poehlein A."/>
            <person name="Thurmer A."/>
            <person name="Daniel R."/>
        </authorList>
    </citation>
    <scope>NUCLEOTIDE SEQUENCE [LARGE SCALE GENOMIC DNA]</scope>
    <source>
        <strain evidence="7 8">LMG 15441</strain>
    </source>
</reference>
<evidence type="ECO:0000313" key="8">
    <source>
        <dbReference type="Proteomes" id="UP000005850"/>
    </source>
</evidence>
<dbReference type="NCBIfam" id="NF037997">
    <property type="entry name" value="Na_Pi_symport"/>
    <property type="match status" value="1"/>
</dbReference>
<feature type="transmembrane region" description="Helical" evidence="6">
    <location>
        <begin position="179"/>
        <end position="206"/>
    </location>
</feature>
<feature type="transmembrane region" description="Helical" evidence="6">
    <location>
        <begin position="55"/>
        <end position="88"/>
    </location>
</feature>
<dbReference type="InterPro" id="IPR004633">
    <property type="entry name" value="NaPi_cotrn-rel/YqeW-like"/>
</dbReference>
<keyword evidence="4 6" id="KW-1133">Transmembrane helix</keyword>
<dbReference type="Pfam" id="PF02690">
    <property type="entry name" value="Na_Pi_cotrans"/>
    <property type="match status" value="2"/>
</dbReference>
<accession>A0A075QZH6</accession>
<feature type="transmembrane region" description="Helical" evidence="6">
    <location>
        <begin position="108"/>
        <end position="130"/>
    </location>
</feature>
<dbReference type="HOGENOM" id="CLU_050150_0_1_9"/>
<feature type="transmembrane region" description="Helical" evidence="6">
    <location>
        <begin position="12"/>
        <end position="34"/>
    </location>
</feature>
<dbReference type="GO" id="GO:0044341">
    <property type="term" value="P:sodium-dependent phosphate transport"/>
    <property type="evidence" value="ECO:0007669"/>
    <property type="project" value="InterPro"/>
</dbReference>
<protein>
    <submittedName>
        <fullName evidence="7">Na/Pi-cotransporter</fullName>
    </submittedName>
</protein>
<evidence type="ECO:0000256" key="5">
    <source>
        <dbReference type="ARBA" id="ARBA00023136"/>
    </source>
</evidence>
<sequence length="317" mass="34071">MGGIELSMLYHILLPFFMGLSFFLLGLYAMRIGFNQLAGRRMELIITRFTRSTTHSFFSGLFSTFVLQSSTAVTVLTIGLTQAGIIGFSQTIGIILGTNVGSTITTELIALHLEDFAVPLLLIGVAMWLQPKRRSKAIGLIIGGFGLIFLGIDTMQVIAKPLENSQTFRTLFLESKHSLWIGLLTGTVFSALVHSSAATTAITMTLISYGVFSMDTAISIVLGGNIGTCITAIIASIGTNTASKQVAWCHTLFNVVGGLVFLPFVSMLAYLAGLLTTNPSMQIAHAQTIFNLLCSVIALPFASSIAKGIQWLIPEHK</sequence>
<keyword evidence="5 6" id="KW-0472">Membrane</keyword>
<evidence type="ECO:0000256" key="3">
    <source>
        <dbReference type="ARBA" id="ARBA00022692"/>
    </source>
</evidence>
<feature type="transmembrane region" description="Helical" evidence="6">
    <location>
        <begin position="218"/>
        <end position="239"/>
    </location>
</feature>
<proteinExistence type="predicted"/>
<dbReference type="PANTHER" id="PTHR10010:SF46">
    <property type="entry name" value="SODIUM-DEPENDENT PHOSPHATE TRANSPORT PROTEIN 2B"/>
    <property type="match status" value="1"/>
</dbReference>
<dbReference type="NCBIfam" id="TIGR00704">
    <property type="entry name" value="NaPi_cotrn_rel"/>
    <property type="match status" value="1"/>
</dbReference>
<dbReference type="GO" id="GO:0005436">
    <property type="term" value="F:sodium:phosphate symporter activity"/>
    <property type="evidence" value="ECO:0007669"/>
    <property type="project" value="InterPro"/>
</dbReference>
<dbReference type="AlphaFoldDB" id="A0A075QZH6"/>
<evidence type="ECO:0000256" key="1">
    <source>
        <dbReference type="ARBA" id="ARBA00004651"/>
    </source>
</evidence>
<dbReference type="STRING" id="1042163.BRLA_c014030"/>
<dbReference type="KEGG" id="blr:BRLA_c014030"/>
<evidence type="ECO:0000256" key="4">
    <source>
        <dbReference type="ARBA" id="ARBA00022989"/>
    </source>
</evidence>
<dbReference type="InterPro" id="IPR003841">
    <property type="entry name" value="Na/Pi_transpt"/>
</dbReference>
<dbReference type="PANTHER" id="PTHR10010">
    <property type="entry name" value="SOLUTE CARRIER FAMILY 34 SODIUM PHOSPHATE , MEMBER 2-RELATED"/>
    <property type="match status" value="1"/>
</dbReference>